<comment type="catalytic activity">
    <reaction evidence="13">
        <text>a lipid A disaccharide + ATP = a lipid IVA + ADP + H(+)</text>
        <dbReference type="Rhea" id="RHEA:67840"/>
        <dbReference type="ChEBI" id="CHEBI:15378"/>
        <dbReference type="ChEBI" id="CHEBI:30616"/>
        <dbReference type="ChEBI" id="CHEBI:176343"/>
        <dbReference type="ChEBI" id="CHEBI:176425"/>
        <dbReference type="ChEBI" id="CHEBI:456216"/>
        <dbReference type="EC" id="2.7.1.130"/>
    </reaction>
</comment>
<dbReference type="UniPathway" id="UPA00359">
    <property type="reaction ID" value="UER00482"/>
</dbReference>
<evidence type="ECO:0000256" key="4">
    <source>
        <dbReference type="ARBA" id="ARBA00016436"/>
    </source>
</evidence>
<evidence type="ECO:0000256" key="9">
    <source>
        <dbReference type="ARBA" id="ARBA00022777"/>
    </source>
</evidence>
<gene>
    <name evidence="13" type="primary">lpxK</name>
    <name evidence="14" type="ORF">B0I27_102297</name>
</gene>
<dbReference type="NCBIfam" id="TIGR00682">
    <property type="entry name" value="lpxK"/>
    <property type="match status" value="1"/>
</dbReference>
<keyword evidence="11 13" id="KW-0443">Lipid metabolism</keyword>
<evidence type="ECO:0000256" key="10">
    <source>
        <dbReference type="ARBA" id="ARBA00022840"/>
    </source>
</evidence>
<evidence type="ECO:0000256" key="12">
    <source>
        <dbReference type="ARBA" id="ARBA00029757"/>
    </source>
</evidence>
<dbReference type="EC" id="2.7.1.130" evidence="3 13"/>
<name>A0A2T0U9D0_9SPHI</name>
<dbReference type="InterPro" id="IPR003758">
    <property type="entry name" value="LpxK"/>
</dbReference>
<organism evidence="14 15">
    <name type="scientific">Arcticibacter pallidicorallinus</name>
    <dbReference type="NCBI Taxonomy" id="1259464"/>
    <lineage>
        <taxon>Bacteria</taxon>
        <taxon>Pseudomonadati</taxon>
        <taxon>Bacteroidota</taxon>
        <taxon>Sphingobacteriia</taxon>
        <taxon>Sphingobacteriales</taxon>
        <taxon>Sphingobacteriaceae</taxon>
        <taxon>Arcticibacter</taxon>
    </lineage>
</organism>
<evidence type="ECO:0000256" key="7">
    <source>
        <dbReference type="ARBA" id="ARBA00022679"/>
    </source>
</evidence>
<keyword evidence="15" id="KW-1185">Reference proteome</keyword>
<keyword evidence="10 13" id="KW-0067">ATP-binding</keyword>
<evidence type="ECO:0000256" key="5">
    <source>
        <dbReference type="ARBA" id="ARBA00022516"/>
    </source>
</evidence>
<evidence type="ECO:0000256" key="8">
    <source>
        <dbReference type="ARBA" id="ARBA00022741"/>
    </source>
</evidence>
<dbReference type="GO" id="GO:0009245">
    <property type="term" value="P:lipid A biosynthetic process"/>
    <property type="evidence" value="ECO:0007669"/>
    <property type="project" value="UniProtKB-UniRule"/>
</dbReference>
<evidence type="ECO:0000256" key="2">
    <source>
        <dbReference type="ARBA" id="ARBA00004870"/>
    </source>
</evidence>
<dbReference type="GO" id="GO:0009029">
    <property type="term" value="F:lipid-A 4'-kinase activity"/>
    <property type="evidence" value="ECO:0007669"/>
    <property type="project" value="UniProtKB-UniRule"/>
</dbReference>
<dbReference type="PANTHER" id="PTHR42724">
    <property type="entry name" value="TETRAACYLDISACCHARIDE 4'-KINASE"/>
    <property type="match status" value="1"/>
</dbReference>
<keyword evidence="8 13" id="KW-0547">Nucleotide-binding</keyword>
<keyword evidence="6 13" id="KW-0441">Lipid A biosynthesis</keyword>
<evidence type="ECO:0000256" key="11">
    <source>
        <dbReference type="ARBA" id="ARBA00023098"/>
    </source>
</evidence>
<protein>
    <recommendedName>
        <fullName evidence="4 13">Tetraacyldisaccharide 4'-kinase</fullName>
        <ecNumber evidence="3 13">2.7.1.130</ecNumber>
    </recommendedName>
    <alternativeName>
        <fullName evidence="12 13">Lipid A 4'-kinase</fullName>
    </alternativeName>
</protein>
<reference evidence="14 15" key="1">
    <citation type="submission" date="2018-03" db="EMBL/GenBank/DDBJ databases">
        <title>Genomic Encyclopedia of Type Strains, Phase III (KMG-III): the genomes of soil and plant-associated and newly described type strains.</title>
        <authorList>
            <person name="Whitman W."/>
        </authorList>
    </citation>
    <scope>NUCLEOTIDE SEQUENCE [LARGE SCALE GENOMIC DNA]</scope>
    <source>
        <strain evidence="14 15">CGMCC 1.9313</strain>
    </source>
</reference>
<comment type="caution">
    <text evidence="13">Lacks conserved residue(s) required for the propagation of feature annotation.</text>
</comment>
<comment type="function">
    <text evidence="1 13">Transfers the gamma-phosphate of ATP to the 4'-position of a tetraacyldisaccharide 1-phosphate intermediate (termed DS-1-P) to form tetraacyldisaccharide 1,4'-bis-phosphate (lipid IVA).</text>
</comment>
<dbReference type="SUPFAM" id="SSF52540">
    <property type="entry name" value="P-loop containing nucleoside triphosphate hydrolases"/>
    <property type="match status" value="1"/>
</dbReference>
<dbReference type="InterPro" id="IPR027417">
    <property type="entry name" value="P-loop_NTPase"/>
</dbReference>
<dbReference type="GO" id="GO:0005886">
    <property type="term" value="C:plasma membrane"/>
    <property type="evidence" value="ECO:0007669"/>
    <property type="project" value="TreeGrafter"/>
</dbReference>
<keyword evidence="9 13" id="KW-0418">Kinase</keyword>
<dbReference type="GO" id="GO:0009244">
    <property type="term" value="P:lipopolysaccharide core region biosynthetic process"/>
    <property type="evidence" value="ECO:0007669"/>
    <property type="project" value="TreeGrafter"/>
</dbReference>
<accession>A0A2T0U9D0</accession>
<evidence type="ECO:0000313" key="15">
    <source>
        <dbReference type="Proteomes" id="UP000238034"/>
    </source>
</evidence>
<evidence type="ECO:0000256" key="3">
    <source>
        <dbReference type="ARBA" id="ARBA00012071"/>
    </source>
</evidence>
<dbReference type="PANTHER" id="PTHR42724:SF1">
    <property type="entry name" value="TETRAACYLDISACCHARIDE 4'-KINASE, MITOCHONDRIAL-RELATED"/>
    <property type="match status" value="1"/>
</dbReference>
<keyword evidence="7 13" id="KW-0808">Transferase</keyword>
<evidence type="ECO:0000256" key="1">
    <source>
        <dbReference type="ARBA" id="ARBA00002274"/>
    </source>
</evidence>
<dbReference type="OrthoDB" id="9766423at2"/>
<dbReference type="Pfam" id="PF02606">
    <property type="entry name" value="LpxK"/>
    <property type="match status" value="1"/>
</dbReference>
<comment type="pathway">
    <text evidence="2 13">Glycolipid biosynthesis; lipid IV(A) biosynthesis; lipid IV(A) from (3R)-3-hydroxytetradecanoyl-[acyl-carrier-protein] and UDP-N-acetyl-alpha-D-glucosamine: step 6/6.</text>
</comment>
<evidence type="ECO:0000313" key="14">
    <source>
        <dbReference type="EMBL" id="PRY54530.1"/>
    </source>
</evidence>
<sequence length="347" mass="39169">MIYLRLILYPFSLLYGSVLWLRNYLYSAGVFKSRKFDIPVICIGNLALGGAGKSPMAEYLIRLLSGDSGVAVLSRGYGRQTKGFRMVRTDDSSAESGDEPLQFKKKFPGLSVAVCEKRAVGIERLQKEHDLVILDDAYQHRAVEAGLQLLLFDYTRLNEPLLVLPAGNLREPFSGRARADAIILTKTDEELSHRERESAIARVKPLAGQQVFFSYLKYGKLRALFAEETVALADLISGTKVYLLSGIANPKPLYRKISSSGFAVKHYDYPDHHPFSPKNISKLAEDFRQDEALNKIIITTEKDTQRLTTEALRVILEDLPVFYLPVEAEFHESDKERFDLLIKNYVS</sequence>
<dbReference type="HAMAP" id="MF_00409">
    <property type="entry name" value="LpxK"/>
    <property type="match status" value="1"/>
</dbReference>
<dbReference type="GO" id="GO:0005524">
    <property type="term" value="F:ATP binding"/>
    <property type="evidence" value="ECO:0007669"/>
    <property type="project" value="UniProtKB-UniRule"/>
</dbReference>
<evidence type="ECO:0000256" key="6">
    <source>
        <dbReference type="ARBA" id="ARBA00022556"/>
    </source>
</evidence>
<dbReference type="Proteomes" id="UP000238034">
    <property type="component" value="Unassembled WGS sequence"/>
</dbReference>
<dbReference type="AlphaFoldDB" id="A0A2T0U9D0"/>
<evidence type="ECO:0000256" key="13">
    <source>
        <dbReference type="HAMAP-Rule" id="MF_00409"/>
    </source>
</evidence>
<dbReference type="EMBL" id="PVTH01000002">
    <property type="protein sequence ID" value="PRY54530.1"/>
    <property type="molecule type" value="Genomic_DNA"/>
</dbReference>
<comment type="similarity">
    <text evidence="13">Belongs to the LpxK family.</text>
</comment>
<keyword evidence="5 13" id="KW-0444">Lipid biosynthesis</keyword>
<proteinExistence type="inferred from homology"/>
<comment type="caution">
    <text evidence="14">The sequence shown here is derived from an EMBL/GenBank/DDBJ whole genome shotgun (WGS) entry which is preliminary data.</text>
</comment>
<dbReference type="RefSeq" id="WP_106291802.1">
    <property type="nucleotide sequence ID" value="NZ_PVTH01000002.1"/>
</dbReference>